<dbReference type="EMBL" id="VSSQ01085740">
    <property type="protein sequence ID" value="MPN33306.1"/>
    <property type="molecule type" value="Genomic_DNA"/>
</dbReference>
<proteinExistence type="predicted"/>
<evidence type="ECO:0000313" key="1">
    <source>
        <dbReference type="EMBL" id="MPN33306.1"/>
    </source>
</evidence>
<name>A0A645H490_9ZZZZ</name>
<comment type="caution">
    <text evidence="1">The sequence shown here is derived from an EMBL/GenBank/DDBJ whole genome shotgun (WGS) entry which is preliminary data.</text>
</comment>
<reference evidence="1" key="1">
    <citation type="submission" date="2019-08" db="EMBL/GenBank/DDBJ databases">
        <authorList>
            <person name="Kucharzyk K."/>
            <person name="Murdoch R.W."/>
            <person name="Higgins S."/>
            <person name="Loffler F."/>
        </authorList>
    </citation>
    <scope>NUCLEOTIDE SEQUENCE</scope>
</reference>
<accession>A0A645H490</accession>
<gene>
    <name evidence="1" type="ORF">SDC9_180791</name>
</gene>
<protein>
    <submittedName>
        <fullName evidence="1">Uncharacterized protein</fullName>
    </submittedName>
</protein>
<organism evidence="1">
    <name type="scientific">bioreactor metagenome</name>
    <dbReference type="NCBI Taxonomy" id="1076179"/>
    <lineage>
        <taxon>unclassified sequences</taxon>
        <taxon>metagenomes</taxon>
        <taxon>ecological metagenomes</taxon>
    </lineage>
</organism>
<dbReference type="AlphaFoldDB" id="A0A645H490"/>
<sequence length="75" mass="8390">MDKSDIILRYAALHQNTLDFLIYIHKLVGVGFPYSVHLAHFDDVFSVGSTAIAEHKLRQAVGGSIPPYFMNLIDT</sequence>